<feature type="transmembrane region" description="Helical" evidence="1">
    <location>
        <begin position="77"/>
        <end position="99"/>
    </location>
</feature>
<organism evidence="2 3">
    <name type="scientific">Mytilus galloprovincialis</name>
    <name type="common">Mediterranean mussel</name>
    <dbReference type="NCBI Taxonomy" id="29158"/>
    <lineage>
        <taxon>Eukaryota</taxon>
        <taxon>Metazoa</taxon>
        <taxon>Spiralia</taxon>
        <taxon>Lophotrochozoa</taxon>
        <taxon>Mollusca</taxon>
        <taxon>Bivalvia</taxon>
        <taxon>Autobranchia</taxon>
        <taxon>Pteriomorphia</taxon>
        <taxon>Mytilida</taxon>
        <taxon>Mytiloidea</taxon>
        <taxon>Mytilidae</taxon>
        <taxon>Mytilinae</taxon>
        <taxon>Mytilus</taxon>
    </lineage>
</organism>
<proteinExistence type="predicted"/>
<evidence type="ECO:0000313" key="2">
    <source>
        <dbReference type="EMBL" id="VDI68084.1"/>
    </source>
</evidence>
<keyword evidence="1" id="KW-1133">Transmembrane helix</keyword>
<feature type="transmembrane region" description="Helical" evidence="1">
    <location>
        <begin position="31"/>
        <end position="56"/>
    </location>
</feature>
<reference evidence="2" key="1">
    <citation type="submission" date="2018-11" db="EMBL/GenBank/DDBJ databases">
        <authorList>
            <person name="Alioto T."/>
            <person name="Alioto T."/>
        </authorList>
    </citation>
    <scope>NUCLEOTIDE SEQUENCE</scope>
</reference>
<protein>
    <submittedName>
        <fullName evidence="2">Uncharacterized protein</fullName>
    </submittedName>
</protein>
<sequence>MSYRVRSGILNDICLPVTVTYETESFQINKAWIGGAFALGLAFGILVTVFCVPVCIRDYFKKRKGCKDSLKEWAFKHSTIIIGVGIGIAVLEIFSIVWACCFCRNIGKDD</sequence>
<keyword evidence="1" id="KW-0472">Membrane</keyword>
<gene>
    <name evidence="2" type="ORF">MGAL_10B002091</name>
</gene>
<evidence type="ECO:0000313" key="3">
    <source>
        <dbReference type="Proteomes" id="UP000596742"/>
    </source>
</evidence>
<accession>A0A8B6GRP8</accession>
<dbReference type="EMBL" id="UYJE01008880">
    <property type="protein sequence ID" value="VDI68084.1"/>
    <property type="molecule type" value="Genomic_DNA"/>
</dbReference>
<name>A0A8B6GRP8_MYTGA</name>
<dbReference type="AlphaFoldDB" id="A0A8B6GRP8"/>
<dbReference type="OrthoDB" id="10033535at2759"/>
<keyword evidence="1" id="KW-0812">Transmembrane</keyword>
<evidence type="ECO:0000256" key="1">
    <source>
        <dbReference type="SAM" id="Phobius"/>
    </source>
</evidence>
<dbReference type="Proteomes" id="UP000596742">
    <property type="component" value="Unassembled WGS sequence"/>
</dbReference>
<keyword evidence="3" id="KW-1185">Reference proteome</keyword>
<comment type="caution">
    <text evidence="2">The sequence shown here is derived from an EMBL/GenBank/DDBJ whole genome shotgun (WGS) entry which is preliminary data.</text>
</comment>